<sequence length="389" mass="43834">MEWPVRYHRQAGSLRLSDASVQFLPQEREAHVRIIPLSHVKQILVSAPSSRVHLLKLQLVDNTSAIFEFGSSLGNRDQAREAIARALRRRSTTAGQAPAERDPLYIQLVESGLVPEAVYRKYAPYREASNQQTKLFQGGTVVETAAQRVGLPSALLTELRPTEESGRRIKYRFDPATIHQIFVEEPIVQRAYKDTVERGLLDEKSFWKKYVEMCTASAATSSGTRPHDAHAAARAFFAKYEQSAEGQDHADGQSGLPSSTAETPLPVDVDLRRNEYGQREHHEGHLADALALLHRFNRHGQLVIDASHFHPEEREWLKRSALILEELVDEDPADNPYPDLDAHRPRNSVPVPTLDLLPLPMTIETVDREVYQATIQALANLDSFQTMSY</sequence>
<dbReference type="PANTHER" id="PTHR12856">
    <property type="entry name" value="TRANSCRIPTION INITIATION FACTOR IIH-RELATED"/>
    <property type="match status" value="1"/>
</dbReference>
<dbReference type="EMBL" id="VWRR01000004">
    <property type="protein sequence ID" value="KAF6004306.1"/>
    <property type="molecule type" value="Genomic_DNA"/>
</dbReference>
<evidence type="ECO:0000313" key="3">
    <source>
        <dbReference type="Proteomes" id="UP000530660"/>
    </source>
</evidence>
<keyword evidence="3" id="KW-1185">Reference proteome</keyword>
<feature type="region of interest" description="Disordered" evidence="1">
    <location>
        <begin position="242"/>
        <end position="267"/>
    </location>
</feature>
<dbReference type="InterPro" id="IPR011993">
    <property type="entry name" value="PH-like_dom_sf"/>
</dbReference>
<dbReference type="InterPro" id="IPR027079">
    <property type="entry name" value="Tfb1/GTF2H1"/>
</dbReference>
<organism evidence="2 3">
    <name type="scientific">Cyanidiococcus yangmingshanensis</name>
    <dbReference type="NCBI Taxonomy" id="2690220"/>
    <lineage>
        <taxon>Eukaryota</taxon>
        <taxon>Rhodophyta</taxon>
        <taxon>Bangiophyceae</taxon>
        <taxon>Cyanidiales</taxon>
        <taxon>Cyanidiaceae</taxon>
        <taxon>Cyanidiococcus</taxon>
    </lineage>
</organism>
<name>A0A7J7IMG9_9RHOD</name>
<reference evidence="2 3" key="1">
    <citation type="journal article" date="2020" name="J. Phycol.">
        <title>Comparative genome analysis reveals Cyanidiococcus gen. nov., a new extremophilic red algal genus sister to Cyanidioschyzon (Cyanidioschyzonaceae, Rhodophyta).</title>
        <authorList>
            <person name="Liu S.-L."/>
            <person name="Chiang Y.-R."/>
            <person name="Yoon H.S."/>
            <person name="Fu H.-Y."/>
        </authorList>
    </citation>
    <scope>NUCLEOTIDE SEQUENCE [LARGE SCALE GENOMIC DNA]</scope>
    <source>
        <strain evidence="2 3">THAL066</strain>
    </source>
</reference>
<dbReference type="Proteomes" id="UP000530660">
    <property type="component" value="Unassembled WGS sequence"/>
</dbReference>
<dbReference type="AlphaFoldDB" id="A0A7J7IMG9"/>
<comment type="caution">
    <text evidence="2">The sequence shown here is derived from an EMBL/GenBank/DDBJ whole genome shotgun (WGS) entry which is preliminary data.</text>
</comment>
<dbReference type="Gene3D" id="2.30.29.30">
    <property type="entry name" value="Pleckstrin-homology domain (PH domain)/Phosphotyrosine-binding domain (PTB)"/>
    <property type="match status" value="1"/>
</dbReference>
<evidence type="ECO:0000256" key="1">
    <source>
        <dbReference type="SAM" id="MobiDB-lite"/>
    </source>
</evidence>
<dbReference type="SUPFAM" id="SSF50729">
    <property type="entry name" value="PH domain-like"/>
    <property type="match status" value="1"/>
</dbReference>
<dbReference type="OrthoDB" id="17252at2759"/>
<dbReference type="CDD" id="cd13229">
    <property type="entry name" value="PH_TFIIH"/>
    <property type="match status" value="1"/>
</dbReference>
<gene>
    <name evidence="2" type="ORF">F1559_004845</name>
</gene>
<proteinExistence type="predicted"/>
<protein>
    <recommendedName>
        <fullName evidence="4">BSD domain-containing protein</fullName>
    </recommendedName>
</protein>
<dbReference type="GO" id="GO:0000439">
    <property type="term" value="C:transcription factor TFIIH core complex"/>
    <property type="evidence" value="ECO:0007669"/>
    <property type="project" value="InterPro"/>
</dbReference>
<evidence type="ECO:0000313" key="2">
    <source>
        <dbReference type="EMBL" id="KAF6004306.1"/>
    </source>
</evidence>
<evidence type="ECO:0008006" key="4">
    <source>
        <dbReference type="Google" id="ProtNLM"/>
    </source>
</evidence>
<dbReference type="GO" id="GO:0006289">
    <property type="term" value="P:nucleotide-excision repair"/>
    <property type="evidence" value="ECO:0007669"/>
    <property type="project" value="InterPro"/>
</dbReference>
<dbReference type="GO" id="GO:0006351">
    <property type="term" value="P:DNA-templated transcription"/>
    <property type="evidence" value="ECO:0007669"/>
    <property type="project" value="InterPro"/>
</dbReference>
<accession>A0A7J7IMG9</accession>